<dbReference type="Pfam" id="PF01507">
    <property type="entry name" value="PAPS_reduct"/>
    <property type="match status" value="1"/>
</dbReference>
<accession>A0ABM8DP69</accession>
<dbReference type="InterPro" id="IPR050128">
    <property type="entry name" value="Sulfate_adenylyltrnsfr_sub2"/>
</dbReference>
<dbReference type="NCBIfam" id="NF005316">
    <property type="entry name" value="PRK06850.1"/>
    <property type="match status" value="1"/>
</dbReference>
<protein>
    <recommendedName>
        <fullName evidence="1">Phosphoadenosine phosphosulphate reductase domain-containing protein</fullName>
    </recommendedName>
</protein>
<name>A0ABM8DP69_9BACT</name>
<dbReference type="RefSeq" id="WP_286355353.1">
    <property type="nucleotide sequence ID" value="NZ_AP027079.1"/>
</dbReference>
<dbReference type="PANTHER" id="PTHR43196">
    <property type="entry name" value="SULFATE ADENYLYLTRANSFERASE SUBUNIT 2"/>
    <property type="match status" value="1"/>
</dbReference>
<proteinExistence type="predicted"/>
<evidence type="ECO:0000313" key="3">
    <source>
        <dbReference type="Proteomes" id="UP001242010"/>
    </source>
</evidence>
<reference evidence="3" key="1">
    <citation type="journal article" date="2023" name="Int. J. Syst. Evol. Microbiol.">
        <title>Mesoterricola silvestris gen. nov., sp. nov., Mesoterricola sediminis sp. nov., Geothrix oryzae sp. nov., Geothrix edaphica sp. nov., Geothrix rubra sp. nov., and Geothrix limicola sp. nov., six novel members of Acidobacteriota isolated from soils.</title>
        <authorList>
            <person name="Itoh H."/>
            <person name="Sugisawa Y."/>
            <person name="Mise K."/>
            <person name="Xu Z."/>
            <person name="Kuniyasu M."/>
            <person name="Ushijima N."/>
            <person name="Kawano K."/>
            <person name="Kobayashi E."/>
            <person name="Shiratori Y."/>
            <person name="Masuda Y."/>
            <person name="Senoo K."/>
        </authorList>
    </citation>
    <scope>NUCLEOTIDE SEQUENCE [LARGE SCALE GENOMIC DNA]</scope>
    <source>
        <strain evidence="3">Red222</strain>
    </source>
</reference>
<dbReference type="Proteomes" id="UP001242010">
    <property type="component" value="Chromosome"/>
</dbReference>
<dbReference type="SUPFAM" id="SSF52402">
    <property type="entry name" value="Adenine nucleotide alpha hydrolases-like"/>
    <property type="match status" value="1"/>
</dbReference>
<dbReference type="PANTHER" id="PTHR43196:SF2">
    <property type="entry name" value="PHOSPHOADENOSINE PHOSPHOSULFATE REDUCTASE"/>
    <property type="match status" value="1"/>
</dbReference>
<evidence type="ECO:0000259" key="1">
    <source>
        <dbReference type="Pfam" id="PF01507"/>
    </source>
</evidence>
<dbReference type="EMBL" id="AP027079">
    <property type="protein sequence ID" value="BDU68717.1"/>
    <property type="molecule type" value="Genomic_DNA"/>
</dbReference>
<dbReference type="Gene3D" id="3.40.50.620">
    <property type="entry name" value="HUPs"/>
    <property type="match status" value="1"/>
</dbReference>
<organism evidence="2 3">
    <name type="scientific">Geothrix oryzae</name>
    <dbReference type="NCBI Taxonomy" id="2927975"/>
    <lineage>
        <taxon>Bacteria</taxon>
        <taxon>Pseudomonadati</taxon>
        <taxon>Acidobacteriota</taxon>
        <taxon>Holophagae</taxon>
        <taxon>Holophagales</taxon>
        <taxon>Holophagaceae</taxon>
        <taxon>Geothrix</taxon>
    </lineage>
</organism>
<gene>
    <name evidence="2" type="ORF">GETHOR_08180</name>
</gene>
<dbReference type="NCBIfam" id="TIGR03183">
    <property type="entry name" value="DNA_S_dndC"/>
    <property type="match status" value="1"/>
</dbReference>
<dbReference type="InterPro" id="IPR014729">
    <property type="entry name" value="Rossmann-like_a/b/a_fold"/>
</dbReference>
<dbReference type="InterPro" id="IPR017598">
    <property type="entry name" value="SulphurTrfase_DndC"/>
</dbReference>
<dbReference type="InterPro" id="IPR002500">
    <property type="entry name" value="PAPS_reduct_dom"/>
</dbReference>
<feature type="domain" description="Phosphoadenosine phosphosulphate reductase" evidence="1">
    <location>
        <begin position="36"/>
        <end position="217"/>
    </location>
</feature>
<evidence type="ECO:0000313" key="2">
    <source>
        <dbReference type="EMBL" id="BDU68717.1"/>
    </source>
</evidence>
<sequence>MAGKSAFKELGLKKTVDLIHEEIQALYAMDDVPWIIGYSGGKDSTACVQLVWNALTGLPKKQRHKVVHVISTDTMVENPVVSSWVERSLKTMGAAAERHSIPVEPHHLRPEVADTFWVNLLGKGYPSPRHMFRWCTERLKIRPSNAFITKIVREQGEAILVLGTRKQESINRARTMARHAANQVRDRLTPNASLLGSLIYTPIEDWSNDDVWAYLTSIANPWDYPNEHLLGMYAGATEGGECPLVVDSSTPSCGDSRFGCWVCTLVDKDKSMSAMIQNDQEKEWMLPLLDLRNELDMRDRPEEEQGTGLKRDRERRDFRRIDGRLHLYAQDEKVKEDPKRSKKKLRGNELDRALVHGPYLQAWREGFLRKLLAAQMEIRRQGLDMSTFEVISLPELEQIRRIWVIEKHEIEDSLPRIYKGVTGDQYPGVPLDDQCPLDPGALDLLQEVCQRLEGPEEDWRMRYGMVREMLSQESRFRTQRRRAGLFEALEEGLQRHHYWNERDAASWAKDRLRSQRAPGEDLQAIQDLSSVLVVSPGGDDDSLEPGLPGVFK</sequence>
<keyword evidence="3" id="KW-1185">Reference proteome</keyword>